<comment type="caution">
    <text evidence="7">The sequence shown here is derived from an EMBL/GenBank/DDBJ whole genome shotgun (WGS) entry which is preliminary data.</text>
</comment>
<keyword evidence="3" id="KW-0175">Coiled coil</keyword>
<evidence type="ECO:0000256" key="3">
    <source>
        <dbReference type="SAM" id="Coils"/>
    </source>
</evidence>
<sequence length="425" mass="47416">MRFIHINKRTTLDLLLRRASTFLFSAVFSLFFIACSGSETESKPEAEGHGEETENHTEEKESHAEAPGNRVELTARQYEVAGIELGKPEMKNLSQVLQVNGVLDVPPQNMASISAPLGGFVKSTDLLQGKFVKKGSVIAIIENPEFIQIQQDYLENKSQLDYLSMELARQKELRAENVNSAKTLQQTEAEYKTIRARVNGLKERLAMIGISPKQIQAGNISRTAPLIAPITGYVTDVNVNIGTFVNPTDVLFMIANTEHLHVELTIFEKDAAKIKMGQKVRFTLPNENQERHATIYLIGKAVREDRTIRVHAHLDEEDHELIPNTYVNALVELKGASVLALPQEAIVHADGKNYLFLAKGQRKENNVVMYDFERQEIMTGVSEFGFTEVFLPENTADTAKVVVKGAYSLLAKMNNTEEEGEGHGH</sequence>
<evidence type="ECO:0000313" key="7">
    <source>
        <dbReference type="EMBL" id="KAA9340121.1"/>
    </source>
</evidence>
<dbReference type="Proteomes" id="UP000326570">
    <property type="component" value="Unassembled WGS sequence"/>
</dbReference>
<accession>A0A5N1J0Q6</accession>
<dbReference type="NCBIfam" id="TIGR01730">
    <property type="entry name" value="RND_mfp"/>
    <property type="match status" value="1"/>
</dbReference>
<dbReference type="InterPro" id="IPR051909">
    <property type="entry name" value="MFP_Cation_Efflux"/>
</dbReference>
<dbReference type="AlphaFoldDB" id="A0A5N1J0Q6"/>
<evidence type="ECO:0000256" key="2">
    <source>
        <dbReference type="ARBA" id="ARBA00022448"/>
    </source>
</evidence>
<gene>
    <name evidence="7" type="ORF">F0P94_07170</name>
</gene>
<dbReference type="Pfam" id="PF25954">
    <property type="entry name" value="Beta-barrel_RND_2"/>
    <property type="match status" value="1"/>
</dbReference>
<keyword evidence="8" id="KW-1185">Reference proteome</keyword>
<dbReference type="EMBL" id="VTWT01000003">
    <property type="protein sequence ID" value="KAA9340121.1"/>
    <property type="molecule type" value="Genomic_DNA"/>
</dbReference>
<dbReference type="Gene3D" id="2.40.50.100">
    <property type="match status" value="1"/>
</dbReference>
<dbReference type="PROSITE" id="PS51257">
    <property type="entry name" value="PROKAR_LIPOPROTEIN"/>
    <property type="match status" value="1"/>
</dbReference>
<reference evidence="7 8" key="1">
    <citation type="submission" date="2019-09" db="EMBL/GenBank/DDBJ databases">
        <title>Genome sequence of Adhaeribacter sp. M2.</title>
        <authorList>
            <person name="Srinivasan S."/>
        </authorList>
    </citation>
    <scope>NUCLEOTIDE SEQUENCE [LARGE SCALE GENOMIC DNA]</scope>
    <source>
        <strain evidence="7 8">M2</strain>
    </source>
</reference>
<evidence type="ECO:0000256" key="1">
    <source>
        <dbReference type="ARBA" id="ARBA00009477"/>
    </source>
</evidence>
<dbReference type="Gene3D" id="1.10.287.470">
    <property type="entry name" value="Helix hairpin bin"/>
    <property type="match status" value="1"/>
</dbReference>
<dbReference type="PANTHER" id="PTHR30097:SF4">
    <property type="entry name" value="SLR6042 PROTEIN"/>
    <property type="match status" value="1"/>
</dbReference>
<feature type="compositionally biased region" description="Basic and acidic residues" evidence="4">
    <location>
        <begin position="40"/>
        <end position="64"/>
    </location>
</feature>
<dbReference type="PANTHER" id="PTHR30097">
    <property type="entry name" value="CATION EFFLUX SYSTEM PROTEIN CUSB"/>
    <property type="match status" value="1"/>
</dbReference>
<dbReference type="Pfam" id="PF25973">
    <property type="entry name" value="BSH_CzcB"/>
    <property type="match status" value="1"/>
</dbReference>
<evidence type="ECO:0000259" key="6">
    <source>
        <dbReference type="Pfam" id="PF25973"/>
    </source>
</evidence>
<dbReference type="InterPro" id="IPR058647">
    <property type="entry name" value="BSH_CzcB-like"/>
</dbReference>
<evidence type="ECO:0000313" key="8">
    <source>
        <dbReference type="Proteomes" id="UP000326570"/>
    </source>
</evidence>
<comment type="similarity">
    <text evidence="1">Belongs to the membrane fusion protein (MFP) (TC 8.A.1) family.</text>
</comment>
<organism evidence="7 8">
    <name type="scientific">Adhaeribacter soli</name>
    <dbReference type="NCBI Taxonomy" id="2607655"/>
    <lineage>
        <taxon>Bacteria</taxon>
        <taxon>Pseudomonadati</taxon>
        <taxon>Bacteroidota</taxon>
        <taxon>Cytophagia</taxon>
        <taxon>Cytophagales</taxon>
        <taxon>Hymenobacteraceae</taxon>
        <taxon>Adhaeribacter</taxon>
    </lineage>
</organism>
<evidence type="ECO:0000256" key="4">
    <source>
        <dbReference type="SAM" id="MobiDB-lite"/>
    </source>
</evidence>
<dbReference type="GO" id="GO:0022857">
    <property type="term" value="F:transmembrane transporter activity"/>
    <property type="evidence" value="ECO:0007669"/>
    <property type="project" value="InterPro"/>
</dbReference>
<keyword evidence="2" id="KW-0813">Transport</keyword>
<feature type="coiled-coil region" evidence="3">
    <location>
        <begin position="170"/>
        <end position="204"/>
    </location>
</feature>
<protein>
    <submittedName>
        <fullName evidence="7">Efflux RND transporter periplasmic adaptor subunit</fullName>
    </submittedName>
</protein>
<dbReference type="GO" id="GO:0060003">
    <property type="term" value="P:copper ion export"/>
    <property type="evidence" value="ECO:0007669"/>
    <property type="project" value="TreeGrafter"/>
</dbReference>
<name>A0A5N1J0Q6_9BACT</name>
<feature type="domain" description="CusB-like beta-barrel" evidence="5">
    <location>
        <begin position="262"/>
        <end position="329"/>
    </location>
</feature>
<dbReference type="GO" id="GO:0016020">
    <property type="term" value="C:membrane"/>
    <property type="evidence" value="ECO:0007669"/>
    <property type="project" value="InterPro"/>
</dbReference>
<evidence type="ECO:0000259" key="5">
    <source>
        <dbReference type="Pfam" id="PF25954"/>
    </source>
</evidence>
<dbReference type="Gene3D" id="2.40.30.170">
    <property type="match status" value="1"/>
</dbReference>
<feature type="region of interest" description="Disordered" evidence="4">
    <location>
        <begin position="40"/>
        <end position="70"/>
    </location>
</feature>
<proteinExistence type="inferred from homology"/>
<dbReference type="GO" id="GO:0015679">
    <property type="term" value="P:plasma membrane copper ion transport"/>
    <property type="evidence" value="ECO:0007669"/>
    <property type="project" value="TreeGrafter"/>
</dbReference>
<dbReference type="GO" id="GO:0030313">
    <property type="term" value="C:cell envelope"/>
    <property type="evidence" value="ECO:0007669"/>
    <property type="project" value="TreeGrafter"/>
</dbReference>
<dbReference type="InterPro" id="IPR058792">
    <property type="entry name" value="Beta-barrel_RND_2"/>
</dbReference>
<dbReference type="SUPFAM" id="SSF111369">
    <property type="entry name" value="HlyD-like secretion proteins"/>
    <property type="match status" value="1"/>
</dbReference>
<dbReference type="InterPro" id="IPR006143">
    <property type="entry name" value="RND_pump_MFP"/>
</dbReference>
<feature type="domain" description="CzcB-like barrel-sandwich hybrid" evidence="6">
    <location>
        <begin position="110"/>
        <end position="256"/>
    </location>
</feature>